<dbReference type="Proteomes" id="UP001562425">
    <property type="component" value="Unassembled WGS sequence"/>
</dbReference>
<evidence type="ECO:0000313" key="1">
    <source>
        <dbReference type="EMBL" id="KAL1396496.1"/>
    </source>
</evidence>
<sequence>MFDALASRNQHVFSFGPDLLQSSYQSHIGHPEVAAGDNLIDPGDSTIAEPSIGSVEKQAILVEPVQYHPGPIGKYQNLLPNGGSGCNWVTNLVQDFKSRSADSLYRSPNSGPNLDAALWQEFGDFEAAFGKLQANKLASGRVASRMICSAARLPRKTESGGINKVNFSVTVAVAPKIPCMHKLDEKSRKKPPLNNPLIVVPSGNWRKTYVYVIHPKDCYLKTRLGDQKVEHLTSVQ</sequence>
<protein>
    <submittedName>
        <fullName evidence="1">Uncharacterized protein</fullName>
    </submittedName>
</protein>
<name>A0ABD1DA27_CULPP</name>
<comment type="caution">
    <text evidence="1">The sequence shown here is derived from an EMBL/GenBank/DDBJ whole genome shotgun (WGS) entry which is preliminary data.</text>
</comment>
<reference evidence="1 2" key="1">
    <citation type="submission" date="2024-05" db="EMBL/GenBank/DDBJ databases">
        <title>Culex pipiens pipiens assembly and annotation.</title>
        <authorList>
            <person name="Alout H."/>
            <person name="Durand T."/>
        </authorList>
    </citation>
    <scope>NUCLEOTIDE SEQUENCE [LARGE SCALE GENOMIC DNA]</scope>
    <source>
        <strain evidence="1">HA-2024</strain>
        <tissue evidence="1">Whole body</tissue>
    </source>
</reference>
<proteinExistence type="predicted"/>
<keyword evidence="2" id="KW-1185">Reference proteome</keyword>
<evidence type="ECO:0000313" key="2">
    <source>
        <dbReference type="Proteomes" id="UP001562425"/>
    </source>
</evidence>
<dbReference type="AlphaFoldDB" id="A0ABD1DA27"/>
<organism evidence="1 2">
    <name type="scientific">Culex pipiens pipiens</name>
    <name type="common">Northern house mosquito</name>
    <dbReference type="NCBI Taxonomy" id="38569"/>
    <lineage>
        <taxon>Eukaryota</taxon>
        <taxon>Metazoa</taxon>
        <taxon>Ecdysozoa</taxon>
        <taxon>Arthropoda</taxon>
        <taxon>Hexapoda</taxon>
        <taxon>Insecta</taxon>
        <taxon>Pterygota</taxon>
        <taxon>Neoptera</taxon>
        <taxon>Endopterygota</taxon>
        <taxon>Diptera</taxon>
        <taxon>Nematocera</taxon>
        <taxon>Culicoidea</taxon>
        <taxon>Culicidae</taxon>
        <taxon>Culicinae</taxon>
        <taxon>Culicini</taxon>
        <taxon>Culex</taxon>
        <taxon>Culex</taxon>
    </lineage>
</organism>
<gene>
    <name evidence="1" type="ORF">pipiens_010497</name>
</gene>
<accession>A0ABD1DA27</accession>
<dbReference type="EMBL" id="JBEHCU010006687">
    <property type="protein sequence ID" value="KAL1396496.1"/>
    <property type="molecule type" value="Genomic_DNA"/>
</dbReference>